<name>A0ABR2HYB4_9EUKA</name>
<dbReference type="EMBL" id="JAPFFF010000021">
    <property type="protein sequence ID" value="KAK8854098.1"/>
    <property type="molecule type" value="Genomic_DNA"/>
</dbReference>
<evidence type="ECO:0000256" key="1">
    <source>
        <dbReference type="SAM" id="Coils"/>
    </source>
</evidence>
<accession>A0ABR2HYB4</accession>
<feature type="coiled-coil region" evidence="1">
    <location>
        <begin position="6"/>
        <end position="40"/>
    </location>
</feature>
<evidence type="ECO:0008006" key="4">
    <source>
        <dbReference type="Google" id="ProtNLM"/>
    </source>
</evidence>
<keyword evidence="1" id="KW-0175">Coiled coil</keyword>
<organism evidence="2 3">
    <name type="scientific">Tritrichomonas musculus</name>
    <dbReference type="NCBI Taxonomy" id="1915356"/>
    <lineage>
        <taxon>Eukaryota</taxon>
        <taxon>Metamonada</taxon>
        <taxon>Parabasalia</taxon>
        <taxon>Tritrichomonadida</taxon>
        <taxon>Tritrichomonadidae</taxon>
        <taxon>Tritrichomonas</taxon>
    </lineage>
</organism>
<sequence>MNFDSVDTLEKKLEQEKQKNDALKAELAQKKQEYREKQNQNDLFCLYNDIKKGTVEYKALDCPDNIPIPDELHDAIQECKDFDKDFTKAQQDIKKIMDLLVGPKNSQEIRKSEEETINILDEYISISNEILSKQSNT</sequence>
<dbReference type="Proteomes" id="UP001470230">
    <property type="component" value="Unassembled WGS sequence"/>
</dbReference>
<gene>
    <name evidence="2" type="ORF">M9Y10_016648</name>
</gene>
<protein>
    <recommendedName>
        <fullName evidence="4">Tubulin-specific chaperone A</fullName>
    </recommendedName>
</protein>
<proteinExistence type="predicted"/>
<comment type="caution">
    <text evidence="2">The sequence shown here is derived from an EMBL/GenBank/DDBJ whole genome shotgun (WGS) entry which is preliminary data.</text>
</comment>
<evidence type="ECO:0000313" key="3">
    <source>
        <dbReference type="Proteomes" id="UP001470230"/>
    </source>
</evidence>
<reference evidence="2 3" key="1">
    <citation type="submission" date="2024-04" db="EMBL/GenBank/DDBJ databases">
        <title>Tritrichomonas musculus Genome.</title>
        <authorList>
            <person name="Alves-Ferreira E."/>
            <person name="Grigg M."/>
            <person name="Lorenzi H."/>
            <person name="Galac M."/>
        </authorList>
    </citation>
    <scope>NUCLEOTIDE SEQUENCE [LARGE SCALE GENOMIC DNA]</scope>
    <source>
        <strain evidence="2 3">EAF2021</strain>
    </source>
</reference>
<keyword evidence="3" id="KW-1185">Reference proteome</keyword>
<evidence type="ECO:0000313" key="2">
    <source>
        <dbReference type="EMBL" id="KAK8854098.1"/>
    </source>
</evidence>